<evidence type="ECO:0000313" key="1">
    <source>
        <dbReference type="EMBL" id="PMN93562.1"/>
    </source>
</evidence>
<accession>A0A2N7LDX5</accession>
<dbReference type="RefSeq" id="WP_102319405.1">
    <property type="nucleotide sequence ID" value="NZ_MCYQ01000046.1"/>
</dbReference>
<dbReference type="EMBL" id="MDAL01000012">
    <property type="protein sequence ID" value="PMN93562.1"/>
    <property type="molecule type" value="Genomic_DNA"/>
</dbReference>
<organism evidence="1 2">
    <name type="scientific">Enterovibrio norvegicus</name>
    <dbReference type="NCBI Taxonomy" id="188144"/>
    <lineage>
        <taxon>Bacteria</taxon>
        <taxon>Pseudomonadati</taxon>
        <taxon>Pseudomonadota</taxon>
        <taxon>Gammaproteobacteria</taxon>
        <taxon>Vibrionales</taxon>
        <taxon>Vibrionaceae</taxon>
        <taxon>Enterovibrio</taxon>
    </lineage>
</organism>
<dbReference type="AlphaFoldDB" id="A0A2N7LDX5"/>
<gene>
    <name evidence="1" type="ORF">BCT23_12475</name>
</gene>
<name>A0A2N7LDX5_9GAMM</name>
<evidence type="ECO:0000313" key="2">
    <source>
        <dbReference type="Proteomes" id="UP000235387"/>
    </source>
</evidence>
<protein>
    <submittedName>
        <fullName evidence="1">Uncharacterized protein</fullName>
    </submittedName>
</protein>
<sequence length="103" mass="11911">MHSWKEQHLTNFDVEVISKRSIGNPGTDYQASGHGDAWHYCLTVELEGFNDIRKLRLDDIWKDMIEHKKTQFSGVVLALETLVKFGDQVTLETPYDVVINVEY</sequence>
<dbReference type="Proteomes" id="UP000235387">
    <property type="component" value="Unassembled WGS sequence"/>
</dbReference>
<reference evidence="2" key="1">
    <citation type="submission" date="2016-07" db="EMBL/GenBank/DDBJ databases">
        <title>Nontailed viruses are major unrecognized killers of bacteria in the ocean.</title>
        <authorList>
            <person name="Kauffman K."/>
            <person name="Hussain F."/>
            <person name="Yang J."/>
            <person name="Arevalo P."/>
            <person name="Brown J."/>
            <person name="Cutler M."/>
            <person name="Kelly L."/>
            <person name="Polz M.F."/>
        </authorList>
    </citation>
    <scope>NUCLEOTIDE SEQUENCE [LARGE SCALE GENOMIC DNA]</scope>
    <source>
        <strain evidence="2">10N.261.45.A10</strain>
    </source>
</reference>
<proteinExistence type="predicted"/>
<comment type="caution">
    <text evidence="1">The sequence shown here is derived from an EMBL/GenBank/DDBJ whole genome shotgun (WGS) entry which is preliminary data.</text>
</comment>